<dbReference type="PANTHER" id="PTHR42699">
    <property type="match status" value="1"/>
</dbReference>
<dbReference type="VEuPathDB" id="FungiDB:EYZ11_011789"/>
<evidence type="ECO:0000256" key="1">
    <source>
        <dbReference type="ARBA" id="ARBA00001933"/>
    </source>
</evidence>
<dbReference type="InterPro" id="IPR051750">
    <property type="entry name" value="Trans-sulfuration_enzymes"/>
</dbReference>
<gene>
    <name evidence="5" type="ORF">ATNIH1004_000105</name>
</gene>
<evidence type="ECO:0000256" key="4">
    <source>
        <dbReference type="SAM" id="MobiDB-lite"/>
    </source>
</evidence>
<evidence type="ECO:0000313" key="5">
    <source>
        <dbReference type="EMBL" id="KAA8651227.1"/>
    </source>
</evidence>
<dbReference type="AlphaFoldDB" id="A0A5M9N9D8"/>
<dbReference type="InterPro" id="IPR000277">
    <property type="entry name" value="Cys/Met-Metab_PyrdxlP-dep_enz"/>
</dbReference>
<dbReference type="VEuPathDB" id="FungiDB:EYZ11_007822"/>
<evidence type="ECO:0000313" key="6">
    <source>
        <dbReference type="Proteomes" id="UP000324241"/>
    </source>
</evidence>
<dbReference type="InterPro" id="IPR015424">
    <property type="entry name" value="PyrdxlP-dep_Trfase"/>
</dbReference>
<dbReference type="VEuPathDB" id="FungiDB:EYZ11_007810"/>
<dbReference type="GeneID" id="54322807"/>
<keyword evidence="2 3" id="KW-0663">Pyridoxal phosphate</keyword>
<dbReference type="Proteomes" id="UP000324241">
    <property type="component" value="Unassembled WGS sequence"/>
</dbReference>
<dbReference type="Gene3D" id="3.40.640.10">
    <property type="entry name" value="Type I PLP-dependent aspartate aminotransferase-like (Major domain)"/>
    <property type="match status" value="1"/>
</dbReference>
<evidence type="ECO:0000256" key="3">
    <source>
        <dbReference type="RuleBase" id="RU362118"/>
    </source>
</evidence>
<dbReference type="OrthoDB" id="10047078at2759"/>
<sequence length="494" mass="54703">MGDLGAASEPWMPPLAPRTLPLGKANIYPSDELHAVSVSLPTWSSVIGLSRKEYWVLEKLEWSYPRFYLNKPVRDVSDAVLRRLQITDKTISCMVFRSAYAARCCAAGLHTASSENQSSIIKIVRFFMPLESNWGDSATHWANFAAVLFPLDLKKQAMAFWRDTGSGLSTRHASYCLEELDYLDSDSSEPKFRTPAPQKRSRHLSQQSLMLTQSADDSMDEVKSLLAKLATSEQAGQPSVDVKDVFLYPNGMNAIYALSEGLASFAADSKVAAYGWLYPETVNVLRQSPWGKVLSYKNGTEEELDQLESMLKSGQQILALFCELPSNIKLSSPNLHRIRALADKYGFIVACDDTVAGYANIDAIPYVDVMMSSLTKTFSGFSNVTGGRSFMRKDGGYGNVLSIIFRDPRSAEHFYNVLEVCKGSSFGTNFTLAIPYVQLANYWDREKVPKYGVPQHIIRLSVGLENVEDITNAVATALKEVEIFESGDTCKGGA</sequence>
<comment type="caution">
    <text evidence="5">The sequence shown here is derived from an EMBL/GenBank/DDBJ whole genome shotgun (WGS) entry which is preliminary data.</text>
</comment>
<dbReference type="EMBL" id="QUQM01000002">
    <property type="protein sequence ID" value="KAA8651227.1"/>
    <property type="molecule type" value="Genomic_DNA"/>
</dbReference>
<organism evidence="5 6">
    <name type="scientific">Aspergillus tanneri</name>
    <dbReference type="NCBI Taxonomy" id="1220188"/>
    <lineage>
        <taxon>Eukaryota</taxon>
        <taxon>Fungi</taxon>
        <taxon>Dikarya</taxon>
        <taxon>Ascomycota</taxon>
        <taxon>Pezizomycotina</taxon>
        <taxon>Eurotiomycetes</taxon>
        <taxon>Eurotiomycetidae</taxon>
        <taxon>Eurotiales</taxon>
        <taxon>Aspergillaceae</taxon>
        <taxon>Aspergillus</taxon>
        <taxon>Aspergillus subgen. Circumdati</taxon>
    </lineage>
</organism>
<dbReference type="SUPFAM" id="SSF53383">
    <property type="entry name" value="PLP-dependent transferases"/>
    <property type="match status" value="1"/>
</dbReference>
<dbReference type="GO" id="GO:0019346">
    <property type="term" value="P:transsulfuration"/>
    <property type="evidence" value="ECO:0007669"/>
    <property type="project" value="InterPro"/>
</dbReference>
<proteinExistence type="inferred from homology"/>
<feature type="region of interest" description="Disordered" evidence="4">
    <location>
        <begin position="185"/>
        <end position="206"/>
    </location>
</feature>
<comment type="similarity">
    <text evidence="3">Belongs to the trans-sulfuration enzymes family.</text>
</comment>
<reference evidence="5 6" key="1">
    <citation type="submission" date="2019-08" db="EMBL/GenBank/DDBJ databases">
        <title>The genome sequence of a newly discovered highly antifungal drug resistant Aspergillus species, Aspergillus tanneri NIH 1004.</title>
        <authorList>
            <person name="Mounaud S."/>
            <person name="Singh I."/>
            <person name="Joardar V."/>
            <person name="Pakala S."/>
            <person name="Pakala S."/>
            <person name="Venepally P."/>
            <person name="Chung J.K."/>
            <person name="Losada L."/>
            <person name="Nierman W.C."/>
        </authorList>
    </citation>
    <scope>NUCLEOTIDE SEQUENCE [LARGE SCALE GENOMIC DNA]</scope>
    <source>
        <strain evidence="5 6">NIH1004</strain>
    </source>
</reference>
<evidence type="ECO:0008006" key="7">
    <source>
        <dbReference type="Google" id="ProtNLM"/>
    </source>
</evidence>
<dbReference type="GO" id="GO:0030170">
    <property type="term" value="F:pyridoxal phosphate binding"/>
    <property type="evidence" value="ECO:0007669"/>
    <property type="project" value="InterPro"/>
</dbReference>
<protein>
    <recommendedName>
        <fullName evidence="7">Cystathionine gamma-synthase</fullName>
    </recommendedName>
</protein>
<accession>A0A5M9N9D8</accession>
<comment type="cofactor">
    <cofactor evidence="1 3">
        <name>pyridoxal 5'-phosphate</name>
        <dbReference type="ChEBI" id="CHEBI:597326"/>
    </cofactor>
</comment>
<dbReference type="InterPro" id="IPR015421">
    <property type="entry name" value="PyrdxlP-dep_Trfase_major"/>
</dbReference>
<dbReference type="Pfam" id="PF01053">
    <property type="entry name" value="Cys_Met_Meta_PP"/>
    <property type="match status" value="1"/>
</dbReference>
<dbReference type="RefSeq" id="XP_033430588.1">
    <property type="nucleotide sequence ID" value="XM_033564831.1"/>
</dbReference>
<dbReference type="PANTHER" id="PTHR42699:SF1">
    <property type="entry name" value="CYSTATHIONINE GAMMA-SYNTHASE-RELATED"/>
    <property type="match status" value="1"/>
</dbReference>
<evidence type="ECO:0000256" key="2">
    <source>
        <dbReference type="ARBA" id="ARBA00022898"/>
    </source>
</evidence>
<name>A0A5M9N9D8_9EURO</name>
<dbReference type="GO" id="GO:0003962">
    <property type="term" value="F:cystathionine gamma-synthase activity"/>
    <property type="evidence" value="ECO:0007669"/>
    <property type="project" value="TreeGrafter"/>
</dbReference>